<evidence type="ECO:0000256" key="1">
    <source>
        <dbReference type="ARBA" id="ARBA00004635"/>
    </source>
</evidence>
<dbReference type="NCBIfam" id="TIGR02887">
    <property type="entry name" value="spore_ger_x_C"/>
    <property type="match status" value="1"/>
</dbReference>
<evidence type="ECO:0000256" key="2">
    <source>
        <dbReference type="ARBA" id="ARBA00007886"/>
    </source>
</evidence>
<dbReference type="InterPro" id="IPR008844">
    <property type="entry name" value="Spore_GerAC-like"/>
</dbReference>
<dbReference type="PANTHER" id="PTHR35789">
    <property type="entry name" value="SPORE GERMINATION PROTEIN B3"/>
    <property type="match status" value="1"/>
</dbReference>
<dbReference type="GO" id="GO:0009847">
    <property type="term" value="P:spore germination"/>
    <property type="evidence" value="ECO:0007669"/>
    <property type="project" value="InterPro"/>
</dbReference>
<dbReference type="Pfam" id="PF05504">
    <property type="entry name" value="Spore_GerAC"/>
    <property type="match status" value="1"/>
</dbReference>
<evidence type="ECO:0000256" key="7">
    <source>
        <dbReference type="ARBA" id="ARBA00023288"/>
    </source>
</evidence>
<evidence type="ECO:0000256" key="3">
    <source>
        <dbReference type="ARBA" id="ARBA00022544"/>
    </source>
</evidence>
<dbReference type="Gene3D" id="3.30.300.210">
    <property type="entry name" value="Nutrient germinant receptor protein C, domain 3"/>
    <property type="match status" value="1"/>
</dbReference>
<evidence type="ECO:0000256" key="5">
    <source>
        <dbReference type="ARBA" id="ARBA00023136"/>
    </source>
</evidence>
<comment type="subcellular location">
    <subcellularLocation>
        <location evidence="1">Membrane</location>
        <topology evidence="1">Lipid-anchor</topology>
    </subcellularLocation>
</comment>
<proteinExistence type="inferred from homology"/>
<feature type="domain" description="Spore germination protein N-terminal" evidence="9">
    <location>
        <begin position="16"/>
        <end position="213"/>
    </location>
</feature>
<dbReference type="Pfam" id="PF25198">
    <property type="entry name" value="Spore_GerAC_N"/>
    <property type="match status" value="1"/>
</dbReference>
<protein>
    <submittedName>
        <fullName evidence="10">Spore germination B3 GerAC family protein</fullName>
    </submittedName>
</protein>
<evidence type="ECO:0000259" key="9">
    <source>
        <dbReference type="Pfam" id="PF25198"/>
    </source>
</evidence>
<dbReference type="PANTHER" id="PTHR35789:SF1">
    <property type="entry name" value="SPORE GERMINATION PROTEIN B3"/>
    <property type="match status" value="1"/>
</dbReference>
<comment type="similarity">
    <text evidence="2">Belongs to the GerABKC lipoprotein family.</text>
</comment>
<gene>
    <name evidence="10" type="ORF">KL86SPO_40372</name>
</gene>
<sequence length="392" mass="43819">MLLILTIAVLTGGCWDRREIQDRNFVLAVAIDTADTGQQTEQEKAETKTATFTQPRGDKRYRVSLQILKLIKNGGNGQNGGDNRTYVLSNTGQSIFEIVRDMLGQTSKSLFFEHIQAVVISESVLRETGITPIIDFFLRDAEMRWRIKVYVTPGEAKPILEYAPPSKEAGGIYLANIVRNHTKNLHVAGARTDLGNISVMLDSKSDLIIPRIDMTGNVVKAKGAAVFKKHNFVGYVDEQVVAGLKMIRATEKSAIITLPGEEAGELLAVEVFRHDTRLTPHVDGDSVYFTLDITMWGNLGEHQLPHRTVKAHDPAFIRRVERQAAEEVKSTVLYSKNVCQSLGVDVLNFGNKLKRYKPKDWNAIKDDWEEIYPNVPLVVSVNVVINQLGEHK</sequence>
<dbReference type="InterPro" id="IPR038501">
    <property type="entry name" value="Spore_GerAC_C_sf"/>
</dbReference>
<feature type="domain" description="Spore germination GerAC-like C-terminal" evidence="8">
    <location>
        <begin position="222"/>
        <end position="389"/>
    </location>
</feature>
<dbReference type="AlphaFoldDB" id="A0A212LWR0"/>
<keyword evidence="6" id="KW-0564">Palmitate</keyword>
<dbReference type="InterPro" id="IPR057336">
    <property type="entry name" value="GerAC_N"/>
</dbReference>
<dbReference type="InterPro" id="IPR046953">
    <property type="entry name" value="Spore_GerAC-like_C"/>
</dbReference>
<keyword evidence="3" id="KW-0309">Germination</keyword>
<evidence type="ECO:0000259" key="8">
    <source>
        <dbReference type="Pfam" id="PF05504"/>
    </source>
</evidence>
<dbReference type="GO" id="GO:0016020">
    <property type="term" value="C:membrane"/>
    <property type="evidence" value="ECO:0007669"/>
    <property type="project" value="UniProtKB-SubCell"/>
</dbReference>
<keyword evidence="4" id="KW-0732">Signal</keyword>
<evidence type="ECO:0000256" key="4">
    <source>
        <dbReference type="ARBA" id="ARBA00022729"/>
    </source>
</evidence>
<reference evidence="10" key="1">
    <citation type="submission" date="2016-08" db="EMBL/GenBank/DDBJ databases">
        <authorList>
            <person name="Seilhamer J.J."/>
        </authorList>
    </citation>
    <scope>NUCLEOTIDE SEQUENCE</scope>
    <source>
        <strain evidence="10">86</strain>
    </source>
</reference>
<keyword evidence="7" id="KW-0449">Lipoprotein</keyword>
<evidence type="ECO:0000256" key="6">
    <source>
        <dbReference type="ARBA" id="ARBA00023139"/>
    </source>
</evidence>
<evidence type="ECO:0000313" key="10">
    <source>
        <dbReference type="EMBL" id="SCM81887.1"/>
    </source>
</evidence>
<name>A0A212LWR0_9FIRM</name>
<accession>A0A212LWR0</accession>
<organism evidence="10">
    <name type="scientific">uncultured Sporomusa sp</name>
    <dbReference type="NCBI Taxonomy" id="307249"/>
    <lineage>
        <taxon>Bacteria</taxon>
        <taxon>Bacillati</taxon>
        <taxon>Bacillota</taxon>
        <taxon>Negativicutes</taxon>
        <taxon>Selenomonadales</taxon>
        <taxon>Sporomusaceae</taxon>
        <taxon>Sporomusa</taxon>
        <taxon>environmental samples</taxon>
    </lineage>
</organism>
<keyword evidence="5" id="KW-0472">Membrane</keyword>
<dbReference type="EMBL" id="FMJE01000004">
    <property type="protein sequence ID" value="SCM81887.1"/>
    <property type="molecule type" value="Genomic_DNA"/>
</dbReference>